<dbReference type="SUPFAM" id="SSF52096">
    <property type="entry name" value="ClpP/crotonase"/>
    <property type="match status" value="1"/>
</dbReference>
<dbReference type="PANTHER" id="PTHR32060">
    <property type="entry name" value="TAIL-SPECIFIC PROTEASE"/>
    <property type="match status" value="1"/>
</dbReference>
<protein>
    <recommendedName>
        <fullName evidence="2">Tail specific protease domain-containing protein</fullName>
    </recommendedName>
</protein>
<dbReference type="Proteomes" id="UP001648503">
    <property type="component" value="Unassembled WGS sequence"/>
</dbReference>
<reference evidence="3 4" key="1">
    <citation type="submission" date="2021-02" db="EMBL/GenBank/DDBJ databases">
        <title>Variation within the Batrachochytrium salamandrivorans European outbreak.</title>
        <authorList>
            <person name="Kelly M."/>
            <person name="Pasmans F."/>
            <person name="Shea T.P."/>
            <person name="Munoz J.F."/>
            <person name="Carranza S."/>
            <person name="Cuomo C.A."/>
            <person name="Martel A."/>
        </authorList>
    </citation>
    <scope>NUCLEOTIDE SEQUENCE [LARGE SCALE GENOMIC DNA]</scope>
    <source>
        <strain evidence="3 4">AMFP18/2</strain>
    </source>
</reference>
<feature type="chain" id="PRO_5046300435" description="Tail specific protease domain-containing protein" evidence="1">
    <location>
        <begin position="22"/>
        <end position="835"/>
    </location>
</feature>
<dbReference type="PANTHER" id="PTHR32060:SF22">
    <property type="entry name" value="CARBOXYL-TERMINAL-PROCESSING PEPTIDASE 3, CHLOROPLASTIC"/>
    <property type="match status" value="1"/>
</dbReference>
<accession>A0ABQ8F6W5</accession>
<evidence type="ECO:0000259" key="2">
    <source>
        <dbReference type="Pfam" id="PF03572"/>
    </source>
</evidence>
<name>A0ABQ8F6W5_9FUNG</name>
<sequence length="835" mass="92151">MKVSFVSILSTAAIFISTVQCTGYSLWSAERQSGRVKFIPYTQEQRGSVVGNIDRMMKMWVSFESKQHHYNGNANPYPDLDEFRKTYASMTDEQFNFNLTKIFNKMRDKHTLYHKAGPYGCFSVSTGVFFNFVDDSLGSSAPPKVRVIGVTDAPEIRSLIGRSLSSISAGDELLTINGVSFDDWYEQNKFILGFGANDSGGHSRAFRYLSGIEGSSNILPEADGITLQLKRVGISQAVYTVTVPYVALSNDECWSLSSNLYKELTGIALPEMPTPRSFRYKRSAVGNGVSLPGNNTLQKGDTDIHKRSYWESVDFEDTKLMAWPGLSGKVGEEIWGGLLVDQLKDTDAILFDVRGNPGGLIPSADGIIQLLKPDATASQFRYLKNEVTKDLFYKGVTSKSPWSKAWSATSYSSRYSGLGSAYDSSVSNTFGQAYFNPVGVYTDGMCYSACEVFAAQIQDHKIGTVFGEDETTGGGGANVLSSHENYFTDRPLQYIADPFKANLTGKNPGHTFHTIISVSVRQLVRGGNYAGELVEDDGVKSNVIVRSTVADILPGYKTVSAYNRISEYLSDVAKKQADKNVYFEYEPHSQYVADDSMDVTVVASGVDEIIVVSQGKQLGEWRGELSTSRQDYKITVKTPTGLRDHMITFIGKKQGTQVFKTHREFTRVPTLDNRVNMMTTNSYTVSGLSPSVGVYSFAPMSEKEGWNFNNGKWILGDGVSDYSGYMHSTVRAWLSAPVGSTISVSIDAIVDTYESGGFFSLNMMDDSGEVVHMLSSPSDDESAPYQSITGRNRVIKETHSFEVTTEHFALNMDFISYSMETPFSVKINSVVLTKD</sequence>
<dbReference type="InterPro" id="IPR029045">
    <property type="entry name" value="ClpP/crotonase-like_dom_sf"/>
</dbReference>
<feature type="signal peptide" evidence="1">
    <location>
        <begin position="1"/>
        <end position="21"/>
    </location>
</feature>
<proteinExistence type="predicted"/>
<evidence type="ECO:0000313" key="3">
    <source>
        <dbReference type="EMBL" id="KAH6593271.1"/>
    </source>
</evidence>
<keyword evidence="4" id="KW-1185">Reference proteome</keyword>
<keyword evidence="1" id="KW-0732">Signal</keyword>
<comment type="caution">
    <text evidence="3">The sequence shown here is derived from an EMBL/GenBank/DDBJ whole genome shotgun (WGS) entry which is preliminary data.</text>
</comment>
<evidence type="ECO:0000256" key="1">
    <source>
        <dbReference type="SAM" id="SignalP"/>
    </source>
</evidence>
<organism evidence="3 4">
    <name type="scientific">Batrachochytrium salamandrivorans</name>
    <dbReference type="NCBI Taxonomy" id="1357716"/>
    <lineage>
        <taxon>Eukaryota</taxon>
        <taxon>Fungi</taxon>
        <taxon>Fungi incertae sedis</taxon>
        <taxon>Chytridiomycota</taxon>
        <taxon>Chytridiomycota incertae sedis</taxon>
        <taxon>Chytridiomycetes</taxon>
        <taxon>Rhizophydiales</taxon>
        <taxon>Rhizophydiales incertae sedis</taxon>
        <taxon>Batrachochytrium</taxon>
    </lineage>
</organism>
<dbReference type="Pfam" id="PF03572">
    <property type="entry name" value="Peptidase_S41"/>
    <property type="match status" value="1"/>
</dbReference>
<evidence type="ECO:0000313" key="4">
    <source>
        <dbReference type="Proteomes" id="UP001648503"/>
    </source>
</evidence>
<feature type="domain" description="Tail specific protease" evidence="2">
    <location>
        <begin position="342"/>
        <end position="479"/>
    </location>
</feature>
<dbReference type="EMBL" id="JAFCIX010000357">
    <property type="protein sequence ID" value="KAH6593271.1"/>
    <property type="molecule type" value="Genomic_DNA"/>
</dbReference>
<gene>
    <name evidence="3" type="ORF">BASA50_007477</name>
</gene>
<dbReference type="Gene3D" id="3.90.226.10">
    <property type="entry name" value="2-enoyl-CoA Hydratase, Chain A, domain 1"/>
    <property type="match status" value="1"/>
</dbReference>
<dbReference type="InterPro" id="IPR005151">
    <property type="entry name" value="Tail-specific_protease"/>
</dbReference>